<dbReference type="EMBL" id="CAIIXF020000003">
    <property type="protein sequence ID" value="CAH1778681.1"/>
    <property type="molecule type" value="Genomic_DNA"/>
</dbReference>
<name>A0A8S4ND02_OWEFU</name>
<dbReference type="Proteomes" id="UP000749559">
    <property type="component" value="Unassembled WGS sequence"/>
</dbReference>
<keyword evidence="2" id="KW-0560">Oxidoreductase</keyword>
<sequence length="276" mass="31512">MSVTGLTESVTLHNGVQMPKLGLGSSPHGGYEHDSVVYALTEVGYRHIDTAKRYMVEEEVRESIKASGLKREDLWVTSKLWPTGYGYEKTLRTFHGTLKRLGLEYLDLYLMHWPNVLKGDQKAVHLDTWRAMEEIYNKGLARAIGVSNFSVEHLENIIENANIKPMVNQIELHPYNNPKELVDFCRKAQIQLEAYCPLARAQMFDDPTLVKMAEKYKKTGAQILLRWSIQNGFVTVPKSVKKKRIFENSQIFDFSLSQEDMDVLNGLIIPSISPQP</sequence>
<comment type="similarity">
    <text evidence="1">Belongs to the aldo/keto reductase family.</text>
</comment>
<dbReference type="InterPro" id="IPR023210">
    <property type="entry name" value="NADP_OxRdtase_dom"/>
</dbReference>
<dbReference type="PIRSF" id="PIRSF000097">
    <property type="entry name" value="AKR"/>
    <property type="match status" value="1"/>
</dbReference>
<evidence type="ECO:0000313" key="8">
    <source>
        <dbReference type="Proteomes" id="UP000749559"/>
    </source>
</evidence>
<dbReference type="Gene3D" id="3.20.20.100">
    <property type="entry name" value="NADP-dependent oxidoreductase domain"/>
    <property type="match status" value="1"/>
</dbReference>
<evidence type="ECO:0000256" key="4">
    <source>
        <dbReference type="PIRSR" id="PIRSR000097-2"/>
    </source>
</evidence>
<dbReference type="PANTHER" id="PTHR43827">
    <property type="entry name" value="2,5-DIKETO-D-GLUCONIC ACID REDUCTASE"/>
    <property type="match status" value="1"/>
</dbReference>
<evidence type="ECO:0000256" key="3">
    <source>
        <dbReference type="PIRSR" id="PIRSR000097-1"/>
    </source>
</evidence>
<dbReference type="AlphaFoldDB" id="A0A8S4ND02"/>
<dbReference type="InterPro" id="IPR036812">
    <property type="entry name" value="NAD(P)_OxRdtase_dom_sf"/>
</dbReference>
<feature type="active site" description="Proton donor" evidence="3">
    <location>
        <position position="54"/>
    </location>
</feature>
<dbReference type="PROSITE" id="PS00062">
    <property type="entry name" value="ALDOKETO_REDUCTASE_2"/>
    <property type="match status" value="1"/>
</dbReference>
<comment type="caution">
    <text evidence="7">The sequence shown here is derived from an EMBL/GenBank/DDBJ whole genome shotgun (WGS) entry which is preliminary data.</text>
</comment>
<evidence type="ECO:0000256" key="2">
    <source>
        <dbReference type="ARBA" id="ARBA00023002"/>
    </source>
</evidence>
<dbReference type="OrthoDB" id="416253at2759"/>
<organism evidence="7 8">
    <name type="scientific">Owenia fusiformis</name>
    <name type="common">Polychaete worm</name>
    <dbReference type="NCBI Taxonomy" id="6347"/>
    <lineage>
        <taxon>Eukaryota</taxon>
        <taxon>Metazoa</taxon>
        <taxon>Spiralia</taxon>
        <taxon>Lophotrochozoa</taxon>
        <taxon>Annelida</taxon>
        <taxon>Polychaeta</taxon>
        <taxon>Sedentaria</taxon>
        <taxon>Canalipalpata</taxon>
        <taxon>Sabellida</taxon>
        <taxon>Oweniida</taxon>
        <taxon>Oweniidae</taxon>
        <taxon>Owenia</taxon>
    </lineage>
</organism>
<evidence type="ECO:0000256" key="1">
    <source>
        <dbReference type="ARBA" id="ARBA00007905"/>
    </source>
</evidence>
<feature type="domain" description="NADP-dependent oxidoreductase" evidence="6">
    <location>
        <begin position="36"/>
        <end position="267"/>
    </location>
</feature>
<protein>
    <recommendedName>
        <fullName evidence="6">NADP-dependent oxidoreductase domain-containing protein</fullName>
    </recommendedName>
</protein>
<gene>
    <name evidence="7" type="ORF">OFUS_LOCUS5566</name>
</gene>
<dbReference type="PROSITE" id="PS00063">
    <property type="entry name" value="ALDOKETO_REDUCTASE_3"/>
    <property type="match status" value="1"/>
</dbReference>
<evidence type="ECO:0000256" key="5">
    <source>
        <dbReference type="PIRSR" id="PIRSR000097-3"/>
    </source>
</evidence>
<evidence type="ECO:0000259" key="6">
    <source>
        <dbReference type="Pfam" id="PF00248"/>
    </source>
</evidence>
<dbReference type="FunFam" id="3.20.20.100:FF:000015">
    <property type="entry name" value="Oxidoreductase, aldo/keto reductase family"/>
    <property type="match status" value="1"/>
</dbReference>
<feature type="binding site" evidence="4">
    <location>
        <position position="112"/>
    </location>
    <ligand>
        <name>substrate</name>
    </ligand>
</feature>
<dbReference type="Pfam" id="PF00248">
    <property type="entry name" value="Aldo_ket_red"/>
    <property type="match status" value="1"/>
</dbReference>
<dbReference type="SUPFAM" id="SSF51430">
    <property type="entry name" value="NAD(P)-linked oxidoreductase"/>
    <property type="match status" value="1"/>
</dbReference>
<evidence type="ECO:0000313" key="7">
    <source>
        <dbReference type="EMBL" id="CAH1778681.1"/>
    </source>
</evidence>
<dbReference type="PRINTS" id="PR00069">
    <property type="entry name" value="ALDKETRDTASE"/>
</dbReference>
<dbReference type="CDD" id="cd19135">
    <property type="entry name" value="AKR_CeZK1290-like"/>
    <property type="match status" value="1"/>
</dbReference>
<feature type="site" description="Lowers pKa of active site Tyr" evidence="5">
    <location>
        <position position="79"/>
    </location>
</feature>
<dbReference type="InterPro" id="IPR018170">
    <property type="entry name" value="Aldo/ket_reductase_CS"/>
</dbReference>
<keyword evidence="8" id="KW-1185">Reference proteome</keyword>
<dbReference type="GO" id="GO:0016491">
    <property type="term" value="F:oxidoreductase activity"/>
    <property type="evidence" value="ECO:0007669"/>
    <property type="project" value="UniProtKB-KW"/>
</dbReference>
<dbReference type="InterPro" id="IPR020471">
    <property type="entry name" value="AKR"/>
</dbReference>
<dbReference type="PANTHER" id="PTHR43827:SF10">
    <property type="entry name" value="ZGC:110366"/>
    <property type="match status" value="1"/>
</dbReference>
<accession>A0A8S4ND02</accession>
<proteinExistence type="inferred from homology"/>
<reference evidence="7" key="1">
    <citation type="submission" date="2022-03" db="EMBL/GenBank/DDBJ databases">
        <authorList>
            <person name="Martin C."/>
        </authorList>
    </citation>
    <scope>NUCLEOTIDE SEQUENCE</scope>
</reference>